<protein>
    <recommendedName>
        <fullName evidence="6">non-specific serine/threonine protein kinase</fullName>
        <ecNumber evidence="6">2.7.11.1</ecNumber>
    </recommendedName>
</protein>
<dbReference type="InterPro" id="IPR000719">
    <property type="entry name" value="Prot_kinase_dom"/>
</dbReference>
<comment type="subcellular location">
    <subcellularLocation>
        <location evidence="3">Cell projection</location>
        <location evidence="3">Cilium</location>
    </subcellularLocation>
    <subcellularLocation>
        <location evidence="4">Cytoplasm</location>
        <location evidence="4">Cytoskeleton</location>
    </subcellularLocation>
    <subcellularLocation>
        <location evidence="2">Nucleus</location>
    </subcellularLocation>
</comment>
<comment type="cofactor">
    <cofactor evidence="1">
        <name>Mg(2+)</name>
        <dbReference type="ChEBI" id="CHEBI:18420"/>
    </cofactor>
</comment>
<evidence type="ECO:0000256" key="16">
    <source>
        <dbReference type="ARBA" id="ARBA00023212"/>
    </source>
</evidence>
<evidence type="ECO:0000256" key="3">
    <source>
        <dbReference type="ARBA" id="ARBA00004138"/>
    </source>
</evidence>
<evidence type="ECO:0000256" key="10">
    <source>
        <dbReference type="ARBA" id="ARBA00022679"/>
    </source>
</evidence>
<dbReference type="PANTHER" id="PTHR24055">
    <property type="entry name" value="MITOGEN-ACTIVATED PROTEIN KINASE"/>
    <property type="match status" value="1"/>
</dbReference>
<dbReference type="GO" id="GO:0005856">
    <property type="term" value="C:cytoskeleton"/>
    <property type="evidence" value="ECO:0007669"/>
    <property type="project" value="UniProtKB-SubCell"/>
</dbReference>
<evidence type="ECO:0000256" key="15">
    <source>
        <dbReference type="ARBA" id="ARBA00022842"/>
    </source>
</evidence>
<dbReference type="AlphaFoldDB" id="A0A5S6R3I2"/>
<dbReference type="FunFam" id="1.10.510.10:FF:000104">
    <property type="entry name" value="serine/threonine-protein kinase MAK isoform X1"/>
    <property type="match status" value="1"/>
</dbReference>
<comment type="similarity">
    <text evidence="5">Belongs to the protein kinase superfamily. CMGC Ser/Thr protein kinase family. CDC2/CDKX subfamily.</text>
</comment>
<comment type="catalytic activity">
    <reaction evidence="20">
        <text>L-seryl-[protein] + ATP = O-phospho-L-seryl-[protein] + ADP + H(+)</text>
        <dbReference type="Rhea" id="RHEA:17989"/>
        <dbReference type="Rhea" id="RHEA-COMP:9863"/>
        <dbReference type="Rhea" id="RHEA-COMP:11604"/>
        <dbReference type="ChEBI" id="CHEBI:15378"/>
        <dbReference type="ChEBI" id="CHEBI:29999"/>
        <dbReference type="ChEBI" id="CHEBI:30616"/>
        <dbReference type="ChEBI" id="CHEBI:83421"/>
        <dbReference type="ChEBI" id="CHEBI:456216"/>
        <dbReference type="EC" id="2.7.11.1"/>
    </reaction>
</comment>
<dbReference type="STRING" id="70415.A0A5S6R3I2"/>
<dbReference type="GO" id="GO:0005524">
    <property type="term" value="F:ATP binding"/>
    <property type="evidence" value="ECO:0007669"/>
    <property type="project" value="UniProtKB-UniRule"/>
</dbReference>
<name>A0A5S6R3I2_TRIMR</name>
<dbReference type="FunFam" id="3.30.200.20:FF:000071">
    <property type="entry name" value="serine/threonine-protein kinase MAK isoform X1"/>
    <property type="match status" value="1"/>
</dbReference>
<dbReference type="GO" id="GO:0005929">
    <property type="term" value="C:cilium"/>
    <property type="evidence" value="ECO:0007669"/>
    <property type="project" value="UniProtKB-SubCell"/>
</dbReference>
<evidence type="ECO:0000256" key="4">
    <source>
        <dbReference type="ARBA" id="ARBA00004245"/>
    </source>
</evidence>
<evidence type="ECO:0000256" key="9">
    <source>
        <dbReference type="ARBA" id="ARBA00022553"/>
    </source>
</evidence>
<reference evidence="24" key="1">
    <citation type="submission" date="2013-11" db="EMBL/GenBank/DDBJ databases">
        <authorList>
            <person name="Aslett M."/>
        </authorList>
    </citation>
    <scope>NUCLEOTIDE SEQUENCE [LARGE SCALE GENOMIC DNA]</scope>
    <source>
        <strain evidence="24">Edinburgh</strain>
    </source>
</reference>
<evidence type="ECO:0000256" key="14">
    <source>
        <dbReference type="ARBA" id="ARBA00022840"/>
    </source>
</evidence>
<dbReference type="InterPro" id="IPR050117">
    <property type="entry name" value="MAPK"/>
</dbReference>
<reference evidence="24" key="2">
    <citation type="submission" date="2014-03" db="EMBL/GenBank/DDBJ databases">
        <title>The whipworm genome and dual-species transcriptomics of an intimate host-pathogen interaction.</title>
        <authorList>
            <person name="Foth B.J."/>
            <person name="Tsai I.J."/>
            <person name="Reid A.J."/>
            <person name="Bancroft A.J."/>
            <person name="Nichol S."/>
            <person name="Tracey A."/>
            <person name="Holroyd N."/>
            <person name="Cotton J.A."/>
            <person name="Stanley E.J."/>
            <person name="Zarowiecki M."/>
            <person name="Liu J.Z."/>
            <person name="Huckvale T."/>
            <person name="Cooper P.J."/>
            <person name="Grencis R.K."/>
            <person name="Berriman M."/>
        </authorList>
    </citation>
    <scope>NUCLEOTIDE SEQUENCE [LARGE SCALE GENOMIC DNA]</scope>
    <source>
        <strain evidence="24">Edinburgh</strain>
    </source>
</reference>
<dbReference type="InterPro" id="IPR017441">
    <property type="entry name" value="Protein_kinase_ATP_BS"/>
</dbReference>
<keyword evidence="8" id="KW-0723">Serine/threonine-protein kinase</keyword>
<evidence type="ECO:0000256" key="8">
    <source>
        <dbReference type="ARBA" id="ARBA00022527"/>
    </source>
</evidence>
<keyword evidence="24" id="KW-1185">Reference proteome</keyword>
<dbReference type="CDD" id="cd07830">
    <property type="entry name" value="STKc_MAK_like"/>
    <property type="match status" value="1"/>
</dbReference>
<evidence type="ECO:0000256" key="5">
    <source>
        <dbReference type="ARBA" id="ARBA00006485"/>
    </source>
</evidence>
<reference evidence="25" key="3">
    <citation type="submission" date="2019-12" db="UniProtKB">
        <authorList>
            <consortium name="WormBaseParasite"/>
        </authorList>
    </citation>
    <scope>IDENTIFICATION</scope>
</reference>
<dbReference type="PROSITE" id="PS00107">
    <property type="entry name" value="PROTEIN_KINASE_ATP"/>
    <property type="match status" value="1"/>
</dbReference>
<evidence type="ECO:0000256" key="7">
    <source>
        <dbReference type="ARBA" id="ARBA00022490"/>
    </source>
</evidence>
<evidence type="ECO:0000313" key="24">
    <source>
        <dbReference type="Proteomes" id="UP000046395"/>
    </source>
</evidence>
<evidence type="ECO:0000256" key="22">
    <source>
        <dbReference type="SAM" id="MobiDB-lite"/>
    </source>
</evidence>
<evidence type="ECO:0000256" key="1">
    <source>
        <dbReference type="ARBA" id="ARBA00001946"/>
    </source>
</evidence>
<feature type="binding site" evidence="21">
    <location>
        <position position="39"/>
    </location>
    <ligand>
        <name>ATP</name>
        <dbReference type="ChEBI" id="CHEBI:30616"/>
    </ligand>
</feature>
<evidence type="ECO:0000256" key="18">
    <source>
        <dbReference type="ARBA" id="ARBA00023273"/>
    </source>
</evidence>
<evidence type="ECO:0000256" key="11">
    <source>
        <dbReference type="ARBA" id="ARBA00022723"/>
    </source>
</evidence>
<keyword evidence="9" id="KW-0597">Phosphoprotein</keyword>
<dbReference type="Pfam" id="PF00069">
    <property type="entry name" value="Pkinase"/>
    <property type="match status" value="1"/>
</dbReference>
<proteinExistence type="inferred from homology"/>
<feature type="compositionally biased region" description="Polar residues" evidence="22">
    <location>
        <begin position="317"/>
        <end position="332"/>
    </location>
</feature>
<evidence type="ECO:0000256" key="6">
    <source>
        <dbReference type="ARBA" id="ARBA00012513"/>
    </source>
</evidence>
<evidence type="ECO:0000256" key="13">
    <source>
        <dbReference type="ARBA" id="ARBA00022777"/>
    </source>
</evidence>
<organism evidence="24 25">
    <name type="scientific">Trichuris muris</name>
    <name type="common">Mouse whipworm</name>
    <dbReference type="NCBI Taxonomy" id="70415"/>
    <lineage>
        <taxon>Eukaryota</taxon>
        <taxon>Metazoa</taxon>
        <taxon>Ecdysozoa</taxon>
        <taxon>Nematoda</taxon>
        <taxon>Enoplea</taxon>
        <taxon>Dorylaimia</taxon>
        <taxon>Trichinellida</taxon>
        <taxon>Trichuridae</taxon>
        <taxon>Trichuris</taxon>
    </lineage>
</organism>
<feature type="compositionally biased region" description="Basic and acidic residues" evidence="22">
    <location>
        <begin position="350"/>
        <end position="362"/>
    </location>
</feature>
<dbReference type="GO" id="GO:0046872">
    <property type="term" value="F:metal ion binding"/>
    <property type="evidence" value="ECO:0007669"/>
    <property type="project" value="UniProtKB-KW"/>
</dbReference>
<dbReference type="PROSITE" id="PS50011">
    <property type="entry name" value="PROTEIN_KINASE_DOM"/>
    <property type="match status" value="1"/>
</dbReference>
<evidence type="ECO:0000256" key="17">
    <source>
        <dbReference type="ARBA" id="ARBA00023242"/>
    </source>
</evidence>
<keyword evidence="7" id="KW-0963">Cytoplasm</keyword>
<dbReference type="Gene3D" id="1.10.510.10">
    <property type="entry name" value="Transferase(Phosphotransferase) domain 1"/>
    <property type="match status" value="1"/>
</dbReference>
<dbReference type="GO" id="GO:0005634">
    <property type="term" value="C:nucleus"/>
    <property type="evidence" value="ECO:0007669"/>
    <property type="project" value="UniProtKB-SubCell"/>
</dbReference>
<keyword evidence="12 21" id="KW-0547">Nucleotide-binding</keyword>
<evidence type="ECO:0000256" key="20">
    <source>
        <dbReference type="ARBA" id="ARBA00048679"/>
    </source>
</evidence>
<evidence type="ECO:0000313" key="25">
    <source>
        <dbReference type="WBParaSite" id="TMUE_3000013737.1"/>
    </source>
</evidence>
<keyword evidence="10" id="KW-0808">Transferase</keyword>
<keyword evidence="18" id="KW-0966">Cell projection</keyword>
<feature type="region of interest" description="Disordered" evidence="22">
    <location>
        <begin position="298"/>
        <end position="364"/>
    </location>
</feature>
<dbReference type="WBParaSite" id="TMUE_3000013737.1">
    <property type="protein sequence ID" value="TMUE_3000013737.1"/>
    <property type="gene ID" value="WBGene00290189"/>
</dbReference>
<dbReference type="GO" id="GO:0004674">
    <property type="term" value="F:protein serine/threonine kinase activity"/>
    <property type="evidence" value="ECO:0007669"/>
    <property type="project" value="UniProtKB-KW"/>
</dbReference>
<keyword evidence="13" id="KW-0418">Kinase</keyword>
<dbReference type="WBParaSite" id="TMUE_3000013737.2">
    <property type="protein sequence ID" value="TMUE_3000013737.2"/>
    <property type="gene ID" value="WBGene00290189"/>
</dbReference>
<evidence type="ECO:0000256" key="12">
    <source>
        <dbReference type="ARBA" id="ARBA00022741"/>
    </source>
</evidence>
<keyword evidence="11" id="KW-0479">Metal-binding</keyword>
<accession>A0A5S6R3I2</accession>
<dbReference type="Proteomes" id="UP000046395">
    <property type="component" value="Unassembled WGS sequence"/>
</dbReference>
<sequence length="539" mass="61256">MNGLLIASRYRLINEIGDGTFGEVWLAKRVGTNEKVAVKRMKRKFPSWDEAMNLREVKSLRKLNHVNVVKLKEVIRENDTLYFVFEYMRENLYEMVKKRETPFPQPIICLMTAQILRGLAYIHKHGFFHRDMKPENVLCLGPEQVKIADFGLAREVRSMPPYTDYVSTRWYRAPEVLLRSRNYSSPIDLWAVGCIMAELYLMRPLFPGSSEIDEIFKICAILGTPSREEWPKGYQLAAAMNFRFPQCTPVPLETLILGASHDVIALLQQLLSWNPESRPAATQALKNPCFRNVSKMTDGTRLDRKRHNSDNKLALSQRLSRLSTVDSPIQEQPEQKREESSYKNLLNSGEQRRPSNGPRREVPNLPCEKAVEVKAAARLKGNDRRDLSIEAILRNAVDVDREGEPRDVAKHVPLPNCSLTTAVKHRLDKRKPSLPRIDGSLSKNAVSASLRNGDNWTGVSLSVLPPLSLSNLYSLKNDTSKKYLFNHAKIGATTGQKAFSSRQYFQNGERLCHNAELVLNSSSLLGTRASRPTFGEQQL</sequence>
<keyword evidence="14 21" id="KW-0067">ATP-binding</keyword>
<dbReference type="Gene3D" id="3.30.200.20">
    <property type="entry name" value="Phosphorylase Kinase, domain 1"/>
    <property type="match status" value="1"/>
</dbReference>
<comment type="catalytic activity">
    <reaction evidence="19">
        <text>L-threonyl-[protein] + ATP = O-phospho-L-threonyl-[protein] + ADP + H(+)</text>
        <dbReference type="Rhea" id="RHEA:46608"/>
        <dbReference type="Rhea" id="RHEA-COMP:11060"/>
        <dbReference type="Rhea" id="RHEA-COMP:11605"/>
        <dbReference type="ChEBI" id="CHEBI:15378"/>
        <dbReference type="ChEBI" id="CHEBI:30013"/>
        <dbReference type="ChEBI" id="CHEBI:30616"/>
        <dbReference type="ChEBI" id="CHEBI:61977"/>
        <dbReference type="ChEBI" id="CHEBI:456216"/>
        <dbReference type="EC" id="2.7.11.1"/>
    </reaction>
</comment>
<dbReference type="PROSITE" id="PS00108">
    <property type="entry name" value="PROTEIN_KINASE_ST"/>
    <property type="match status" value="1"/>
</dbReference>
<keyword evidence="16" id="KW-0206">Cytoskeleton</keyword>
<dbReference type="InterPro" id="IPR011009">
    <property type="entry name" value="Kinase-like_dom_sf"/>
</dbReference>
<evidence type="ECO:0000256" key="19">
    <source>
        <dbReference type="ARBA" id="ARBA00047899"/>
    </source>
</evidence>
<dbReference type="InterPro" id="IPR008271">
    <property type="entry name" value="Ser/Thr_kinase_AS"/>
</dbReference>
<keyword evidence="17" id="KW-0539">Nucleus</keyword>
<evidence type="ECO:0000259" key="23">
    <source>
        <dbReference type="PROSITE" id="PS50011"/>
    </source>
</evidence>
<dbReference type="SMART" id="SM00220">
    <property type="entry name" value="S_TKc"/>
    <property type="match status" value="1"/>
</dbReference>
<feature type="domain" description="Protein kinase" evidence="23">
    <location>
        <begin position="10"/>
        <end position="290"/>
    </location>
</feature>
<evidence type="ECO:0000256" key="21">
    <source>
        <dbReference type="PROSITE-ProRule" id="PRU10141"/>
    </source>
</evidence>
<evidence type="ECO:0000256" key="2">
    <source>
        <dbReference type="ARBA" id="ARBA00004123"/>
    </source>
</evidence>
<keyword evidence="15" id="KW-0460">Magnesium</keyword>
<dbReference type="SUPFAM" id="SSF56112">
    <property type="entry name" value="Protein kinase-like (PK-like)"/>
    <property type="match status" value="1"/>
</dbReference>
<dbReference type="EC" id="2.7.11.1" evidence="6"/>